<name>A0A7S3NGS4_9STRA</name>
<evidence type="ECO:0000256" key="2">
    <source>
        <dbReference type="SAM" id="Phobius"/>
    </source>
</evidence>
<keyword evidence="2" id="KW-0812">Transmembrane</keyword>
<keyword evidence="1" id="KW-0597">Phosphoprotein</keyword>
<dbReference type="InterPro" id="IPR001789">
    <property type="entry name" value="Sig_transdc_resp-reg_receiver"/>
</dbReference>
<dbReference type="Gene3D" id="3.40.50.2300">
    <property type="match status" value="1"/>
</dbReference>
<feature type="transmembrane region" description="Helical" evidence="2">
    <location>
        <begin position="29"/>
        <end position="53"/>
    </location>
</feature>
<keyword evidence="2" id="KW-0472">Membrane</keyword>
<dbReference type="PROSITE" id="PS50110">
    <property type="entry name" value="RESPONSE_REGULATORY"/>
    <property type="match status" value="1"/>
</dbReference>
<evidence type="ECO:0000259" key="3">
    <source>
        <dbReference type="PROSITE" id="PS50110"/>
    </source>
</evidence>
<dbReference type="AlphaFoldDB" id="A0A7S3NGS4"/>
<evidence type="ECO:0000256" key="1">
    <source>
        <dbReference type="PROSITE-ProRule" id="PRU00169"/>
    </source>
</evidence>
<reference evidence="4" key="1">
    <citation type="submission" date="2021-01" db="EMBL/GenBank/DDBJ databases">
        <authorList>
            <person name="Corre E."/>
            <person name="Pelletier E."/>
            <person name="Niang G."/>
            <person name="Scheremetjew M."/>
            <person name="Finn R."/>
            <person name="Kale V."/>
            <person name="Holt S."/>
            <person name="Cochrane G."/>
            <person name="Meng A."/>
            <person name="Brown T."/>
            <person name="Cohen L."/>
        </authorList>
    </citation>
    <scope>NUCLEOTIDE SEQUENCE</scope>
    <source>
        <strain evidence="4">CCMP1510</strain>
    </source>
</reference>
<proteinExistence type="predicted"/>
<feature type="domain" description="Response regulatory" evidence="3">
    <location>
        <begin position="679"/>
        <end position="803"/>
    </location>
</feature>
<accession>A0A7S3NGS4</accession>
<dbReference type="GO" id="GO:0000160">
    <property type="term" value="P:phosphorelay signal transduction system"/>
    <property type="evidence" value="ECO:0007669"/>
    <property type="project" value="InterPro"/>
</dbReference>
<dbReference type="SUPFAM" id="SSF52172">
    <property type="entry name" value="CheY-like"/>
    <property type="match status" value="1"/>
</dbReference>
<sequence length="816" mass="91832">MGIRKYQPARVASTTNIGDRGMKPEKKPLASLLMPIVTLFTVLMLVFCSYLFFSLPKKIDAAEEYHYSTRCDKIFEKFRTLIFDTNTMGLWAFHLVKEGIYAGGSSLDDAFYPTSVTKVSEIINFEIAKWTHEEIKRRLNRDTINFGTNMMLAPVVTNRTKWESSWSKIGPLVHLNHSAYDDYVYTIRDFSTPLPFPVWIGPSNNSSAMWSPWTYGWSYSDYSGTGDPFALFGGNFLTGAVADAVNINLMNEHKIVLATVQTPDGGFSIGNLYPIFAQSELTGKYSSSTLSPDAIGIYYFTETKDMLEAEVHDSERLELSFIGAKTIVKGKKHRRRGRNIVLKAKKVDTIFTGGIYNLQLKCSRSKEQIVSAAQLVQISCAIGMLLSIFFFILLAMEHAREQTQLQQYQALELRRTASEASRSTEQKLQHNINHEIKNKLYILHDMILESNNTNQIKIDLAINLISDILMNIRRSQLIPSLNNGTYVISTLVVNPVHFVQNYVELIQLVHGGRASVHFSASDDTMNILLDTLLYRACLMSMFYMITTIGKPACPINIQINMTQVSSETEEDNNVVKVQIIISTAIPTSRSWRLAAGSEIDAHSLHDIDLEDIREIDRNNYYESVDIVIACMKSMSIKTPSFTIHQTANEVQVVLTIKAKYVDDQINPGNELGPSLPIGKILVLDDSAFVLKMMTRKLNVAFPMHKVETFGDPYSALDFVLMNLHNDDDPLVLCLLDEQLGPGLLLGSEVARKLSTAGYTGLLISISANSTSEDFRRYESCGIQGMCGKGCTAEKLKDRILRVARRTRRDSHWYIND</sequence>
<protein>
    <recommendedName>
        <fullName evidence="3">Response regulatory domain-containing protein</fullName>
    </recommendedName>
</protein>
<dbReference type="EMBL" id="HBIJ01001011">
    <property type="protein sequence ID" value="CAE0360025.1"/>
    <property type="molecule type" value="Transcribed_RNA"/>
</dbReference>
<dbReference type="InterPro" id="IPR011006">
    <property type="entry name" value="CheY-like_superfamily"/>
</dbReference>
<organism evidence="4">
    <name type="scientific">Aureoumbra lagunensis</name>
    <dbReference type="NCBI Taxonomy" id="44058"/>
    <lineage>
        <taxon>Eukaryota</taxon>
        <taxon>Sar</taxon>
        <taxon>Stramenopiles</taxon>
        <taxon>Ochrophyta</taxon>
        <taxon>Pelagophyceae</taxon>
        <taxon>Pelagomonadales</taxon>
        <taxon>Aureoumbra</taxon>
    </lineage>
</organism>
<feature type="modified residue" description="4-aspartylphosphate" evidence="1">
    <location>
        <position position="736"/>
    </location>
</feature>
<keyword evidence="2" id="KW-1133">Transmembrane helix</keyword>
<evidence type="ECO:0000313" key="4">
    <source>
        <dbReference type="EMBL" id="CAE0360025.1"/>
    </source>
</evidence>
<gene>
    <name evidence="4" type="ORF">ALAG00032_LOCUS754</name>
</gene>